<feature type="chain" id="PRO_5046554843" evidence="1">
    <location>
        <begin position="23"/>
        <end position="924"/>
    </location>
</feature>
<comment type="caution">
    <text evidence="2">The sequence shown here is derived from an EMBL/GenBank/DDBJ whole genome shotgun (WGS) entry which is preliminary data.</text>
</comment>
<dbReference type="RefSeq" id="WP_425343853.1">
    <property type="nucleotide sequence ID" value="NZ_JBGUBD010000001.1"/>
</dbReference>
<dbReference type="Proteomes" id="UP001575105">
    <property type="component" value="Unassembled WGS sequence"/>
</dbReference>
<feature type="signal peptide" evidence="1">
    <location>
        <begin position="1"/>
        <end position="22"/>
    </location>
</feature>
<protein>
    <submittedName>
        <fullName evidence="2">Uncharacterized protein</fullName>
    </submittedName>
</protein>
<evidence type="ECO:0000313" key="2">
    <source>
        <dbReference type="EMBL" id="MFA9476928.1"/>
    </source>
</evidence>
<keyword evidence="3" id="KW-1185">Reference proteome</keyword>
<dbReference type="EMBL" id="JBGUBD010000001">
    <property type="protein sequence ID" value="MFA9476928.1"/>
    <property type="molecule type" value="Genomic_DNA"/>
</dbReference>
<keyword evidence="1" id="KW-0732">Signal</keyword>
<dbReference type="Gene3D" id="2.60.120.260">
    <property type="entry name" value="Galactose-binding domain-like"/>
    <property type="match status" value="1"/>
</dbReference>
<reference evidence="2 3" key="1">
    <citation type="submission" date="2024-08" db="EMBL/GenBank/DDBJ databases">
        <title>Whole-genome sequencing of halo(alkali)philic microorganisms from hypersaline lakes.</title>
        <authorList>
            <person name="Sorokin D.Y."/>
            <person name="Merkel A.Y."/>
            <person name="Messina E."/>
            <person name="Yakimov M."/>
        </authorList>
    </citation>
    <scope>NUCLEOTIDE SEQUENCE [LARGE SCALE GENOMIC DNA]</scope>
    <source>
        <strain evidence="2 3">AB-hyl4</strain>
    </source>
</reference>
<sequence length="924" mass="103564">MKWHILATLLLAAIGAELLAQSAVVRPQRLVHRFDFEERQLGNFEEMPMHWYPIGRSAQTPEPGFHRQPLHRELIGRLGYPRHTQIRFDTRHAIAGEHSFYLGLDGGNAGAYLEVGTLPAVPGSDYMIIAHVRTGHLERAGAYVTAYFIDADGERIDASVYRSPAIRSNDAWLPVTVHLTGEHPDAAWIGMELELRQPTPNVDHPLRGQQIVLPDVRGTAWFDDITIWQIPHLEVGTQSRTNLITGSQSPRLSATVRDLTGRRMQARMTVYDHLGAAVDERQLQVGDGAPPRWTWEPELPGYGWYLIDLIVHDRDPADAGGSPVGRDEPIARTVGAFLWMPDEQSMLSEDASRFSLLAEDVSARQMRMLPRLLTEAGLRRAVVSAWDRETTRLNIDDRVELLDELVQSMAPGQQDLGISLHPLPTELLERTDNHLDRALEVFAYDEEAWLPYLTPVLLRHGPRVQRWHLGTPTQAEAFYEPELPRLLERIERQFLALAPRPRLVLPWSLEQMVREDVSASSTFVYDVPPGIAAERLADHLEGWGEHGRSGLLVLRSRPADEVAHRHRVTDLALRMVYAWAEQPGGLALSRPWTGSAAREPELLPDPLLGVYRNVAHRLAGRRVVGELPIGEGLRCLILDGPAGGMLVAWNEQAPASEGRLHMDLGGEPTVADVWGNRQGVSRQDGRHVVELARTPRFIEGIDPELALFRASYRVTEPFVESRQEPHQRTLELTNPWPRTISGHLQMVGPEGWRISPARHHFSIAAGETLRLPIEMQFPIVEVAGPKRLEARFDFTADRQYEVDMGAPMELGLSDVAFDATLTIEPGDQEGKFDAVATCILTNTGEAVLALYVFANLRDHPRQERIVARLAPGESVVRRFRFQGVNEGMEEGRPVRVGVREANGPAILNQLLQMKDVRPTEADVE</sequence>
<evidence type="ECO:0000313" key="3">
    <source>
        <dbReference type="Proteomes" id="UP001575105"/>
    </source>
</evidence>
<organism evidence="2 3">
    <name type="scientific">Natronomicrosphaera hydrolytica</name>
    <dbReference type="NCBI Taxonomy" id="3242702"/>
    <lineage>
        <taxon>Bacteria</taxon>
        <taxon>Pseudomonadati</taxon>
        <taxon>Planctomycetota</taxon>
        <taxon>Phycisphaerae</taxon>
        <taxon>Phycisphaerales</taxon>
        <taxon>Phycisphaeraceae</taxon>
        <taxon>Natronomicrosphaera</taxon>
    </lineage>
</organism>
<gene>
    <name evidence="2" type="ORF">ACERK3_01345</name>
</gene>
<proteinExistence type="predicted"/>
<name>A0ABV4U230_9BACT</name>
<accession>A0ABV4U230</accession>
<evidence type="ECO:0000256" key="1">
    <source>
        <dbReference type="SAM" id="SignalP"/>
    </source>
</evidence>